<protein>
    <recommendedName>
        <fullName evidence="4">Type I-E CRISPR-associated protein Cse2/CasB</fullName>
    </recommendedName>
</protein>
<dbReference type="AlphaFoldDB" id="A0A2U8WQ00"/>
<accession>A0A2U8WQ00</accession>
<feature type="compositionally biased region" description="Polar residues" evidence="1">
    <location>
        <begin position="256"/>
        <end position="267"/>
    </location>
</feature>
<dbReference type="OrthoDB" id="7996626at2"/>
<keyword evidence="3" id="KW-1185">Reference proteome</keyword>
<evidence type="ECO:0000313" key="2">
    <source>
        <dbReference type="EMBL" id="AWN47558.1"/>
    </source>
</evidence>
<evidence type="ECO:0000313" key="3">
    <source>
        <dbReference type="Proteomes" id="UP000245444"/>
    </source>
</evidence>
<dbReference type="EMBL" id="CP029553">
    <property type="protein sequence ID" value="AWN47558.1"/>
    <property type="molecule type" value="Genomic_DNA"/>
</dbReference>
<evidence type="ECO:0008006" key="4">
    <source>
        <dbReference type="Google" id="ProtNLM"/>
    </source>
</evidence>
<feature type="compositionally biased region" description="Polar residues" evidence="1">
    <location>
        <begin position="33"/>
        <end position="46"/>
    </location>
</feature>
<dbReference type="NCBIfam" id="TIGR02548">
    <property type="entry name" value="casB_cse2"/>
    <property type="match status" value="1"/>
</dbReference>
<dbReference type="InterPro" id="IPR038287">
    <property type="entry name" value="Cse2_sf"/>
</dbReference>
<dbReference type="Proteomes" id="UP000245444">
    <property type="component" value="Chromosome"/>
</dbReference>
<dbReference type="Pfam" id="PF09485">
    <property type="entry name" value="CRISPR_Cse2"/>
    <property type="match status" value="1"/>
</dbReference>
<organism evidence="2 3">
    <name type="scientific">Methylobacterium terrae</name>
    <dbReference type="NCBI Taxonomy" id="2202827"/>
    <lineage>
        <taxon>Bacteria</taxon>
        <taxon>Pseudomonadati</taxon>
        <taxon>Pseudomonadota</taxon>
        <taxon>Alphaproteobacteria</taxon>
        <taxon>Hyphomicrobiales</taxon>
        <taxon>Methylobacteriaceae</taxon>
        <taxon>Methylobacterium</taxon>
    </lineage>
</organism>
<proteinExistence type="predicted"/>
<gene>
    <name evidence="2" type="ORF">DK419_15615</name>
</gene>
<feature type="region of interest" description="Disordered" evidence="1">
    <location>
        <begin position="242"/>
        <end position="267"/>
    </location>
</feature>
<dbReference type="KEGG" id="mtea:DK419_15615"/>
<dbReference type="Gene3D" id="1.10.520.40">
    <property type="entry name" value="CRISPR-associated protein Cse2"/>
    <property type="match status" value="1"/>
</dbReference>
<sequence>MPACRRPWGGAGAHWSGPRPCSGPARATRNPICRNSSRSRSVTTQPDPAGGDPPPRHRAEIAARIAAPLTNEDRFGTGPLAELRRLDPNGALAEPTLHRLLARHTTEREVGETGFPAWALVIHAAALAAPDHLSFPRREDEPAENGAEARAAFWAERSRRAQRQFGRDLFEAGVSERRFSILLDATADELRIVMPRIVRLLVGAGKRLPVLAVADLVASARHLEDPWAQSVRHRIARGYYRAEAGPKPDARPGSETAPSSSSPGETA</sequence>
<dbReference type="InterPro" id="IPR013382">
    <property type="entry name" value="CRISPR-assoc_prot_Cse2"/>
</dbReference>
<reference evidence="2 3" key="1">
    <citation type="submission" date="2018-05" db="EMBL/GenBank/DDBJ databases">
        <title>Complete Genome Sequence of Methylobacterium sp. 17Sr1-28.</title>
        <authorList>
            <person name="Srinivasan S."/>
        </authorList>
    </citation>
    <scope>NUCLEOTIDE SEQUENCE [LARGE SCALE GENOMIC DNA]</scope>
    <source>
        <strain evidence="2 3">17Sr1-28</strain>
    </source>
</reference>
<feature type="region of interest" description="Disordered" evidence="1">
    <location>
        <begin position="1"/>
        <end position="57"/>
    </location>
</feature>
<evidence type="ECO:0000256" key="1">
    <source>
        <dbReference type="SAM" id="MobiDB-lite"/>
    </source>
</evidence>
<name>A0A2U8WQ00_9HYPH</name>